<sequence length="117" mass="12171">MEDDVDEEALIIVGVIIDGVRVDEFIGAVADGNADVDKIFLVPLFVDDDDVVGLFEAISDSNRRSLSEKFKFSGGSGLSIAITFGFGFGATGGGATGRLLILLLFVIDANVVAGDEG</sequence>
<dbReference type="AlphaFoldDB" id="A0A914Y3P0"/>
<accession>A0A914Y3P0</accession>
<dbReference type="WBParaSite" id="PSU_v2.g12381.t1">
    <property type="protein sequence ID" value="PSU_v2.g12381.t1"/>
    <property type="gene ID" value="PSU_v2.g12381"/>
</dbReference>
<reference evidence="2" key="1">
    <citation type="submission" date="2022-11" db="UniProtKB">
        <authorList>
            <consortium name="WormBaseParasite"/>
        </authorList>
    </citation>
    <scope>IDENTIFICATION</scope>
</reference>
<dbReference type="Proteomes" id="UP000887577">
    <property type="component" value="Unplaced"/>
</dbReference>
<organism evidence="1 2">
    <name type="scientific">Panagrolaimus superbus</name>
    <dbReference type="NCBI Taxonomy" id="310955"/>
    <lineage>
        <taxon>Eukaryota</taxon>
        <taxon>Metazoa</taxon>
        <taxon>Ecdysozoa</taxon>
        <taxon>Nematoda</taxon>
        <taxon>Chromadorea</taxon>
        <taxon>Rhabditida</taxon>
        <taxon>Tylenchina</taxon>
        <taxon>Panagrolaimomorpha</taxon>
        <taxon>Panagrolaimoidea</taxon>
        <taxon>Panagrolaimidae</taxon>
        <taxon>Panagrolaimus</taxon>
    </lineage>
</organism>
<evidence type="ECO:0000313" key="2">
    <source>
        <dbReference type="WBParaSite" id="PSU_v2.g12381.t1"/>
    </source>
</evidence>
<keyword evidence="1" id="KW-1185">Reference proteome</keyword>
<name>A0A914Y3P0_9BILA</name>
<protein>
    <submittedName>
        <fullName evidence="2">Uncharacterized protein</fullName>
    </submittedName>
</protein>
<evidence type="ECO:0000313" key="1">
    <source>
        <dbReference type="Proteomes" id="UP000887577"/>
    </source>
</evidence>
<proteinExistence type="predicted"/>